<evidence type="ECO:0000313" key="2">
    <source>
        <dbReference type="EMBL" id="KAF2843501.1"/>
    </source>
</evidence>
<name>A0A9P4SIC8_9PEZI</name>
<evidence type="ECO:0000313" key="3">
    <source>
        <dbReference type="Proteomes" id="UP000799429"/>
    </source>
</evidence>
<protein>
    <submittedName>
        <fullName evidence="2">Uncharacterized protein</fullName>
    </submittedName>
</protein>
<comment type="caution">
    <text evidence="2">The sequence shown here is derived from an EMBL/GenBank/DDBJ whole genome shotgun (WGS) entry which is preliminary data.</text>
</comment>
<feature type="region of interest" description="Disordered" evidence="1">
    <location>
        <begin position="278"/>
        <end position="313"/>
    </location>
</feature>
<sequence length="351" mass="38656">MSETGDCITVDFPDFIDQTENAIRLRGKLEHIENLYSYICRGFCEQDTPSKNFHCGLYALEISLASAIYDAGRPDPLPSFQELLDLKYSPQFLDAVSNWLDRFGWLDEETWRELAGAVTAEDNFDFNTLRIVLSLLDSPEGTVWQLGTVNRNWTREYQPSYDIVIYNPISGVTPTGTIWLTNDNAMAGPGSWDAFNHWSAVGLDETVVAQWPVAVTGETGTFDPSATIGSNYHRLTCGPFTAVICIPRLTTAQPVAALSARTISDGKPSTVPFTFTTHQAASSGSESRHHDPTPRARSLERAPLASPSRGVGVDGSLLPEEEWGVYGPAIPRAARWIDREVVLWIVDAAIG</sequence>
<feature type="compositionally biased region" description="Basic and acidic residues" evidence="1">
    <location>
        <begin position="286"/>
        <end position="300"/>
    </location>
</feature>
<accession>A0A9P4SIC8</accession>
<gene>
    <name evidence="2" type="ORF">M501DRAFT_1054240</name>
</gene>
<reference evidence="2" key="1">
    <citation type="journal article" date="2020" name="Stud. Mycol.">
        <title>101 Dothideomycetes genomes: a test case for predicting lifestyles and emergence of pathogens.</title>
        <authorList>
            <person name="Haridas S."/>
            <person name="Albert R."/>
            <person name="Binder M."/>
            <person name="Bloem J."/>
            <person name="Labutti K."/>
            <person name="Salamov A."/>
            <person name="Andreopoulos B."/>
            <person name="Baker S."/>
            <person name="Barry K."/>
            <person name="Bills G."/>
            <person name="Bluhm B."/>
            <person name="Cannon C."/>
            <person name="Castanera R."/>
            <person name="Culley D."/>
            <person name="Daum C."/>
            <person name="Ezra D."/>
            <person name="Gonzalez J."/>
            <person name="Henrissat B."/>
            <person name="Kuo A."/>
            <person name="Liang C."/>
            <person name="Lipzen A."/>
            <person name="Lutzoni F."/>
            <person name="Magnuson J."/>
            <person name="Mondo S."/>
            <person name="Nolan M."/>
            <person name="Ohm R."/>
            <person name="Pangilinan J."/>
            <person name="Park H.-J."/>
            <person name="Ramirez L."/>
            <person name="Alfaro M."/>
            <person name="Sun H."/>
            <person name="Tritt A."/>
            <person name="Yoshinaga Y."/>
            <person name="Zwiers L.-H."/>
            <person name="Turgeon B."/>
            <person name="Goodwin S."/>
            <person name="Spatafora J."/>
            <person name="Crous P."/>
            <person name="Grigoriev I."/>
        </authorList>
    </citation>
    <scope>NUCLEOTIDE SEQUENCE</scope>
    <source>
        <strain evidence="2">CBS 101060</strain>
    </source>
</reference>
<keyword evidence="3" id="KW-1185">Reference proteome</keyword>
<dbReference type="Proteomes" id="UP000799429">
    <property type="component" value="Unassembled WGS sequence"/>
</dbReference>
<dbReference type="AlphaFoldDB" id="A0A9P4SIC8"/>
<organism evidence="2 3">
    <name type="scientific">Patellaria atrata CBS 101060</name>
    <dbReference type="NCBI Taxonomy" id="1346257"/>
    <lineage>
        <taxon>Eukaryota</taxon>
        <taxon>Fungi</taxon>
        <taxon>Dikarya</taxon>
        <taxon>Ascomycota</taxon>
        <taxon>Pezizomycotina</taxon>
        <taxon>Dothideomycetes</taxon>
        <taxon>Dothideomycetes incertae sedis</taxon>
        <taxon>Patellariales</taxon>
        <taxon>Patellariaceae</taxon>
        <taxon>Patellaria</taxon>
    </lineage>
</organism>
<proteinExistence type="predicted"/>
<dbReference type="EMBL" id="MU006089">
    <property type="protein sequence ID" value="KAF2843501.1"/>
    <property type="molecule type" value="Genomic_DNA"/>
</dbReference>
<evidence type="ECO:0000256" key="1">
    <source>
        <dbReference type="SAM" id="MobiDB-lite"/>
    </source>
</evidence>